<dbReference type="OrthoDB" id="129627at2"/>
<dbReference type="Proteomes" id="UP000293331">
    <property type="component" value="Unassembled WGS sequence"/>
</dbReference>
<proteinExistence type="predicted"/>
<dbReference type="AlphaFoldDB" id="A0A4Q5LLR5"/>
<dbReference type="Pfam" id="PF09922">
    <property type="entry name" value="LiaF-like_C"/>
    <property type="match status" value="1"/>
</dbReference>
<name>A0A4Q5LLR5_9SPHI</name>
<dbReference type="RefSeq" id="WP_129876681.1">
    <property type="nucleotide sequence ID" value="NZ_SEWG01000004.1"/>
</dbReference>
<reference evidence="4 5" key="1">
    <citation type="submission" date="2019-02" db="EMBL/GenBank/DDBJ databases">
        <title>Bacterial novel species Mucilaginibacter sp. 17JY9-4 isolated from soil.</title>
        <authorList>
            <person name="Jung H.-Y."/>
        </authorList>
    </citation>
    <scope>NUCLEOTIDE SEQUENCE [LARGE SCALE GENOMIC DNA]</scope>
    <source>
        <strain evidence="4 5">17JY9-4</strain>
    </source>
</reference>
<keyword evidence="1" id="KW-0472">Membrane</keyword>
<keyword evidence="1" id="KW-0812">Transmembrane</keyword>
<feature type="domain" description="Cell wall-active antibiotics response LiaF-like C-terminal" evidence="2">
    <location>
        <begin position="183"/>
        <end position="241"/>
    </location>
</feature>
<evidence type="ECO:0000313" key="5">
    <source>
        <dbReference type="Proteomes" id="UP000293331"/>
    </source>
</evidence>
<feature type="domain" description="LiaF transmembrane" evidence="3">
    <location>
        <begin position="18"/>
        <end position="110"/>
    </location>
</feature>
<keyword evidence="1" id="KW-1133">Transmembrane helix</keyword>
<evidence type="ECO:0000259" key="3">
    <source>
        <dbReference type="Pfam" id="PF22570"/>
    </source>
</evidence>
<dbReference type="Pfam" id="PF22570">
    <property type="entry name" value="LiaF-TM"/>
    <property type="match status" value="1"/>
</dbReference>
<evidence type="ECO:0000256" key="1">
    <source>
        <dbReference type="SAM" id="Phobius"/>
    </source>
</evidence>
<dbReference type="PANTHER" id="PTHR40763">
    <property type="entry name" value="MEMBRANE PROTEIN-RELATED"/>
    <property type="match status" value="1"/>
</dbReference>
<gene>
    <name evidence="4" type="ORF">EWM62_10795</name>
</gene>
<evidence type="ECO:0000259" key="2">
    <source>
        <dbReference type="Pfam" id="PF09922"/>
    </source>
</evidence>
<dbReference type="InterPro" id="IPR024425">
    <property type="entry name" value="LiaF-like_C"/>
</dbReference>
<sequence>MSNNIDLQNKTPKGKVMAGLLLLLVGGVMLLQQLNVFFIPDSVSLWPLWLIFWGLVVGAKNNFQKPSGVMLIGLGVIFMLTSNLHNSSGFVWPAALIGIGLWIISKKNSHTNINTGNDYWDKKYQANPFTTEKPLANFDTEEGDTAESTTEPAGNYRPSPEDFLNATAIFGGVNKTILSKNFRGGDITNIFGGTELDFTQADIHGRVIIDITQMFGGTKIIVPSNWHVVPDLAAVFAGVDDKRIKHAQVNTTDKVLVLKGVSVFAGVDIRSY</sequence>
<feature type="transmembrane region" description="Helical" evidence="1">
    <location>
        <begin position="45"/>
        <end position="61"/>
    </location>
</feature>
<accession>A0A4Q5LLR5</accession>
<dbReference type="PANTHER" id="PTHR40763:SF5">
    <property type="entry name" value="MEMBRANE PROTEIN"/>
    <property type="match status" value="1"/>
</dbReference>
<evidence type="ECO:0000313" key="4">
    <source>
        <dbReference type="EMBL" id="RYU90023.1"/>
    </source>
</evidence>
<feature type="transmembrane region" description="Helical" evidence="1">
    <location>
        <begin position="68"/>
        <end position="84"/>
    </location>
</feature>
<organism evidence="4 5">
    <name type="scientific">Mucilaginibacter terrigena</name>
    <dbReference type="NCBI Taxonomy" id="2492395"/>
    <lineage>
        <taxon>Bacteria</taxon>
        <taxon>Pseudomonadati</taxon>
        <taxon>Bacteroidota</taxon>
        <taxon>Sphingobacteriia</taxon>
        <taxon>Sphingobacteriales</taxon>
        <taxon>Sphingobacteriaceae</taxon>
        <taxon>Mucilaginibacter</taxon>
    </lineage>
</organism>
<dbReference type="EMBL" id="SEWG01000004">
    <property type="protein sequence ID" value="RYU90023.1"/>
    <property type="molecule type" value="Genomic_DNA"/>
</dbReference>
<feature type="transmembrane region" description="Helical" evidence="1">
    <location>
        <begin position="90"/>
        <end position="105"/>
    </location>
</feature>
<feature type="transmembrane region" description="Helical" evidence="1">
    <location>
        <begin position="20"/>
        <end position="39"/>
    </location>
</feature>
<protein>
    <submittedName>
        <fullName evidence="4">Uncharacterized protein</fullName>
    </submittedName>
</protein>
<keyword evidence="5" id="KW-1185">Reference proteome</keyword>
<comment type="caution">
    <text evidence="4">The sequence shown here is derived from an EMBL/GenBank/DDBJ whole genome shotgun (WGS) entry which is preliminary data.</text>
</comment>
<dbReference type="InterPro" id="IPR054331">
    <property type="entry name" value="LiaF_TM"/>
</dbReference>